<dbReference type="EMBL" id="JAVHNS010000014">
    <property type="protein sequence ID" value="KAK6335975.1"/>
    <property type="molecule type" value="Genomic_DNA"/>
</dbReference>
<gene>
    <name evidence="2" type="ORF">TWF730_003348</name>
</gene>
<protein>
    <submittedName>
        <fullName evidence="2">Uncharacterized protein</fullName>
    </submittedName>
</protein>
<evidence type="ECO:0000313" key="3">
    <source>
        <dbReference type="Proteomes" id="UP001373714"/>
    </source>
</evidence>
<proteinExistence type="predicted"/>
<dbReference type="Proteomes" id="UP001373714">
    <property type="component" value="Unassembled WGS sequence"/>
</dbReference>
<sequence>MKLLPENRALLLALCLGCNFFDLLAVDAYSLGGLAATVAKRYKFHFPGQPDTTPIPTWDGISHPPTGKKEPRAPPSENPPTPPVITNSGTNVEEVFYGRDCRVGIYQTPWFRNQGSVEGVIQYERWEGFPLRGRTGDKPESREPCWDVADLNPAMVNQTKYSVITGYCGCQFFSKRGCAPESWVYSGHDTRGPVPPSALNNVASFRCRHNNHFDDFQSCSVTITNGGDSREPGGRYNRLYNHLDGHRKQYWYQKLQFTKENIMADKGSGGSECYVPFEDGRDRFIRYFNTSGCSCTLYADDKCSDRVLAESGGYGTSVAWDFPTTPFIRPGSFRCWLPFGLNYGQRADGGPERTNWGE</sequence>
<feature type="region of interest" description="Disordered" evidence="1">
    <location>
        <begin position="53"/>
        <end position="89"/>
    </location>
</feature>
<comment type="caution">
    <text evidence="2">The sequence shown here is derived from an EMBL/GenBank/DDBJ whole genome shotgun (WGS) entry which is preliminary data.</text>
</comment>
<dbReference type="AlphaFoldDB" id="A0AAV9U5K6"/>
<reference evidence="2 3" key="1">
    <citation type="submission" date="2019-10" db="EMBL/GenBank/DDBJ databases">
        <authorList>
            <person name="Palmer J.M."/>
        </authorList>
    </citation>
    <scope>NUCLEOTIDE SEQUENCE [LARGE SCALE GENOMIC DNA]</scope>
    <source>
        <strain evidence="2 3">TWF730</strain>
    </source>
</reference>
<feature type="compositionally biased region" description="Pro residues" evidence="1">
    <location>
        <begin position="73"/>
        <end position="83"/>
    </location>
</feature>
<keyword evidence="3" id="KW-1185">Reference proteome</keyword>
<evidence type="ECO:0000256" key="1">
    <source>
        <dbReference type="SAM" id="MobiDB-lite"/>
    </source>
</evidence>
<evidence type="ECO:0000313" key="2">
    <source>
        <dbReference type="EMBL" id="KAK6335975.1"/>
    </source>
</evidence>
<name>A0AAV9U5K6_9PEZI</name>
<organism evidence="2 3">
    <name type="scientific">Orbilia blumenaviensis</name>
    <dbReference type="NCBI Taxonomy" id="1796055"/>
    <lineage>
        <taxon>Eukaryota</taxon>
        <taxon>Fungi</taxon>
        <taxon>Dikarya</taxon>
        <taxon>Ascomycota</taxon>
        <taxon>Pezizomycotina</taxon>
        <taxon>Orbiliomycetes</taxon>
        <taxon>Orbiliales</taxon>
        <taxon>Orbiliaceae</taxon>
        <taxon>Orbilia</taxon>
    </lineage>
</organism>
<accession>A0AAV9U5K6</accession>